<keyword evidence="2" id="KW-1185">Reference proteome</keyword>
<dbReference type="RefSeq" id="WP_311591564.1">
    <property type="nucleotide sequence ID" value="NZ_JAVRHV010000001.1"/>
</dbReference>
<reference evidence="1 2" key="1">
    <citation type="submission" date="2023-09" db="EMBL/GenBank/DDBJ databases">
        <authorList>
            <person name="Rey-Velasco X."/>
        </authorList>
    </citation>
    <scope>NUCLEOTIDE SEQUENCE [LARGE SCALE GENOMIC DNA]</scope>
    <source>
        <strain evidence="1 2">P050</strain>
    </source>
</reference>
<gene>
    <name evidence="1" type="ORF">RM519_00800</name>
</gene>
<dbReference type="EMBL" id="JAVRHV010000001">
    <property type="protein sequence ID" value="MDT0551769.1"/>
    <property type="molecule type" value="Genomic_DNA"/>
</dbReference>
<organism evidence="1 2">
    <name type="scientific">Urechidicola vernalis</name>
    <dbReference type="NCBI Taxonomy" id="3075600"/>
    <lineage>
        <taxon>Bacteria</taxon>
        <taxon>Pseudomonadati</taxon>
        <taxon>Bacteroidota</taxon>
        <taxon>Flavobacteriia</taxon>
        <taxon>Flavobacteriales</taxon>
        <taxon>Flavobacteriaceae</taxon>
        <taxon>Urechidicola</taxon>
    </lineage>
</organism>
<accession>A0ABU2Y0R8</accession>
<protein>
    <submittedName>
        <fullName evidence="1">YdeI/OmpD-associated family protein</fullName>
    </submittedName>
</protein>
<evidence type="ECO:0000313" key="2">
    <source>
        <dbReference type="Proteomes" id="UP001252186"/>
    </source>
</evidence>
<name>A0ABU2Y0R8_9FLAO</name>
<proteinExistence type="predicted"/>
<comment type="caution">
    <text evidence="1">The sequence shown here is derived from an EMBL/GenBank/DDBJ whole genome shotgun (WGS) entry which is preliminary data.</text>
</comment>
<dbReference type="Pfam" id="PF13376">
    <property type="entry name" value="OmdA"/>
    <property type="match status" value="1"/>
</dbReference>
<sequence>MTKPQLYFERDIEWRKWLHENHKKSTGVYLIFYKVSSSKPSMRWEEAVKVALCYGWIDSTVKRLDDERRQQYFSPRKSTSVWSKLNKTYIKELTKEKLLQSSGIESISIAKQNGSWDALNDVDNEVIPPLLLAAFKNNPIAFSNYKNFAPSYRRGYLYWLYAAKRETTQQKRILEIIKYCSTNKKQRDGNW</sequence>
<evidence type="ECO:0000313" key="1">
    <source>
        <dbReference type="EMBL" id="MDT0551769.1"/>
    </source>
</evidence>
<dbReference type="Proteomes" id="UP001252186">
    <property type="component" value="Unassembled WGS sequence"/>
</dbReference>